<dbReference type="InterPro" id="IPR043144">
    <property type="entry name" value="Mal/L-sulf/L-lact_DH-like_ah"/>
</dbReference>
<dbReference type="Pfam" id="PF02615">
    <property type="entry name" value="Ldh_2"/>
    <property type="match status" value="1"/>
</dbReference>
<keyword evidence="2" id="KW-0560">Oxidoreductase</keyword>
<dbReference type="PANTHER" id="PTHR11091:SF0">
    <property type="entry name" value="MALATE DEHYDROGENASE"/>
    <property type="match status" value="1"/>
</dbReference>
<dbReference type="SUPFAM" id="SSF89733">
    <property type="entry name" value="L-sulfolactate dehydrogenase-like"/>
    <property type="match status" value="1"/>
</dbReference>
<dbReference type="InterPro" id="IPR003767">
    <property type="entry name" value="Malate/L-lactate_DH-like"/>
</dbReference>
<protein>
    <submittedName>
        <fullName evidence="3">Oxidoreductase</fullName>
    </submittedName>
</protein>
<dbReference type="Gene3D" id="1.10.1530.10">
    <property type="match status" value="1"/>
</dbReference>
<dbReference type="Proteomes" id="UP000033618">
    <property type="component" value="Unassembled WGS sequence"/>
</dbReference>
<dbReference type="AlphaFoldDB" id="A0A0F5JYL3"/>
<dbReference type="GO" id="GO:0016491">
    <property type="term" value="F:oxidoreductase activity"/>
    <property type="evidence" value="ECO:0007669"/>
    <property type="project" value="UniProtKB-KW"/>
</dbReference>
<proteinExistence type="inferred from homology"/>
<organism evidence="3 4">
    <name type="scientific">Robbsia andropogonis</name>
    <dbReference type="NCBI Taxonomy" id="28092"/>
    <lineage>
        <taxon>Bacteria</taxon>
        <taxon>Pseudomonadati</taxon>
        <taxon>Pseudomonadota</taxon>
        <taxon>Betaproteobacteria</taxon>
        <taxon>Burkholderiales</taxon>
        <taxon>Burkholderiaceae</taxon>
        <taxon>Robbsia</taxon>
    </lineage>
</organism>
<dbReference type="PANTHER" id="PTHR11091">
    <property type="entry name" value="OXIDOREDUCTASE-RELATED"/>
    <property type="match status" value="1"/>
</dbReference>
<evidence type="ECO:0000313" key="4">
    <source>
        <dbReference type="Proteomes" id="UP000033618"/>
    </source>
</evidence>
<evidence type="ECO:0000256" key="2">
    <source>
        <dbReference type="ARBA" id="ARBA00023002"/>
    </source>
</evidence>
<dbReference type="PATRIC" id="fig|28092.6.peg.3642"/>
<comment type="caution">
    <text evidence="3">The sequence shown here is derived from an EMBL/GenBank/DDBJ whole genome shotgun (WGS) entry which is preliminary data.</text>
</comment>
<gene>
    <name evidence="3" type="ORF">WM40_15430</name>
</gene>
<dbReference type="InterPro" id="IPR036111">
    <property type="entry name" value="Mal/L-sulfo/L-lacto_DH-like_sf"/>
</dbReference>
<dbReference type="InterPro" id="IPR043143">
    <property type="entry name" value="Mal/L-sulf/L-lact_DH-like_NADP"/>
</dbReference>
<dbReference type="EMBL" id="LAQU01000016">
    <property type="protein sequence ID" value="KKB62770.1"/>
    <property type="molecule type" value="Genomic_DNA"/>
</dbReference>
<sequence>MALTLEAVLALAEKVLTLNGMSEDQAAAMARTLTAGQRDDCQSHGLYRLFACVHTLRHGAVRGHAMPVVEDATPALVRVDADFGFSTLAFERGLPLLIEKARRTGIAAMAIHDCYHVSALWPEVEALAVAGLAGLAMTPAHDWVAPAGGNRPVFGTNPIAFAWPRPGPLPYVFDFATSAIARGEIELHRQAGTKIPLDWAIDAQGQATDDPAAALEGAMRTFGGHKGSALATMIELLAGPLMGELTSIESAKRDGGVGAVPCHGELIVAFDPLMFSGGSGEVGNAYAEAMFDRITGQGARLPSQRRFAARERAMAEGVVQISRERYDAVLKLIPSRPDGAQG</sequence>
<name>A0A0F5JYL3_9BURK</name>
<evidence type="ECO:0000313" key="3">
    <source>
        <dbReference type="EMBL" id="KKB62770.1"/>
    </source>
</evidence>
<reference evidence="3 4" key="1">
    <citation type="submission" date="2015-03" db="EMBL/GenBank/DDBJ databases">
        <title>Draft Genome Sequence of Burkholderia andropogonis type strain ICMP2807, isolated from Sorghum bicolor.</title>
        <authorList>
            <person name="Lopes-Santos L."/>
            <person name="Castro D.B."/>
            <person name="Ottoboni L.M."/>
            <person name="Park D."/>
            <person name="Weirc B.S."/>
            <person name="Destefano S.A."/>
        </authorList>
    </citation>
    <scope>NUCLEOTIDE SEQUENCE [LARGE SCALE GENOMIC DNA]</scope>
    <source>
        <strain evidence="3 4">ICMP2807</strain>
    </source>
</reference>
<accession>A0A0F5JYL3</accession>
<evidence type="ECO:0000256" key="1">
    <source>
        <dbReference type="ARBA" id="ARBA00006056"/>
    </source>
</evidence>
<comment type="similarity">
    <text evidence="1">Belongs to the LDH2/MDH2 oxidoreductase family.</text>
</comment>
<keyword evidence="4" id="KW-1185">Reference proteome</keyword>
<dbReference type="Gene3D" id="3.30.1370.60">
    <property type="entry name" value="Hypothetical oxidoreductase yiak, domain 2"/>
    <property type="match status" value="1"/>
</dbReference>
<dbReference type="RefSeq" id="WP_046153336.1">
    <property type="nucleotide sequence ID" value="NZ_CADFGU010000012.1"/>
</dbReference>
<dbReference type="STRING" id="28092.WM40_15430"/>